<evidence type="ECO:0000256" key="1">
    <source>
        <dbReference type="SAM" id="SignalP"/>
    </source>
</evidence>
<evidence type="ECO:0000313" key="3">
    <source>
        <dbReference type="Proteomes" id="UP001066276"/>
    </source>
</evidence>
<feature type="chain" id="PRO_5043485100" evidence="1">
    <location>
        <begin position="19"/>
        <end position="108"/>
    </location>
</feature>
<feature type="signal peptide" evidence="1">
    <location>
        <begin position="1"/>
        <end position="18"/>
    </location>
</feature>
<reference evidence="2" key="1">
    <citation type="journal article" date="2022" name="bioRxiv">
        <title>Sequencing and chromosome-scale assembly of the giantPleurodeles waltlgenome.</title>
        <authorList>
            <person name="Brown T."/>
            <person name="Elewa A."/>
            <person name="Iarovenko S."/>
            <person name="Subramanian E."/>
            <person name="Araus A.J."/>
            <person name="Petzold A."/>
            <person name="Susuki M."/>
            <person name="Suzuki K.-i.T."/>
            <person name="Hayashi T."/>
            <person name="Toyoda A."/>
            <person name="Oliveira C."/>
            <person name="Osipova E."/>
            <person name="Leigh N.D."/>
            <person name="Simon A."/>
            <person name="Yun M.H."/>
        </authorList>
    </citation>
    <scope>NUCLEOTIDE SEQUENCE</scope>
    <source>
        <strain evidence="2">20211129_DDA</strain>
        <tissue evidence="2">Liver</tissue>
    </source>
</reference>
<accession>A0AAV7SYZ6</accession>
<organism evidence="2 3">
    <name type="scientific">Pleurodeles waltl</name>
    <name type="common">Iberian ribbed newt</name>
    <dbReference type="NCBI Taxonomy" id="8319"/>
    <lineage>
        <taxon>Eukaryota</taxon>
        <taxon>Metazoa</taxon>
        <taxon>Chordata</taxon>
        <taxon>Craniata</taxon>
        <taxon>Vertebrata</taxon>
        <taxon>Euteleostomi</taxon>
        <taxon>Amphibia</taxon>
        <taxon>Batrachia</taxon>
        <taxon>Caudata</taxon>
        <taxon>Salamandroidea</taxon>
        <taxon>Salamandridae</taxon>
        <taxon>Pleurodelinae</taxon>
        <taxon>Pleurodeles</taxon>
    </lineage>
</organism>
<protein>
    <submittedName>
        <fullName evidence="2">Uncharacterized protein</fullName>
    </submittedName>
</protein>
<gene>
    <name evidence="2" type="ORF">NDU88_000950</name>
</gene>
<proteinExistence type="predicted"/>
<evidence type="ECO:0000313" key="2">
    <source>
        <dbReference type="EMBL" id="KAJ1169043.1"/>
    </source>
</evidence>
<keyword evidence="3" id="KW-1185">Reference proteome</keyword>
<name>A0AAV7SYZ6_PLEWA</name>
<sequence>MEWSVQVSSVVWLHLMQSLVVKLGSNMWPDLGASDAVQAVEVVGGIDVIVVIEMKVEDIEKNVVLESMTGVVMKSAMMLQMAGYCPGGQQAKVPLMVALLSVEVFPGG</sequence>
<dbReference type="Proteomes" id="UP001066276">
    <property type="component" value="Chromosome 4_1"/>
</dbReference>
<dbReference type="AlphaFoldDB" id="A0AAV7SYZ6"/>
<keyword evidence="1" id="KW-0732">Signal</keyword>
<comment type="caution">
    <text evidence="2">The sequence shown here is derived from an EMBL/GenBank/DDBJ whole genome shotgun (WGS) entry which is preliminary data.</text>
</comment>
<dbReference type="EMBL" id="JANPWB010000007">
    <property type="protein sequence ID" value="KAJ1169043.1"/>
    <property type="molecule type" value="Genomic_DNA"/>
</dbReference>